<evidence type="ECO:0000256" key="2">
    <source>
        <dbReference type="SAM" id="SignalP"/>
    </source>
</evidence>
<proteinExistence type="predicted"/>
<dbReference type="Gene3D" id="3.90.550.10">
    <property type="entry name" value="Spore Coat Polysaccharide Biosynthesis Protein SpsA, Chain A"/>
    <property type="match status" value="1"/>
</dbReference>
<dbReference type="AlphaFoldDB" id="A0AAE0GYQ0"/>
<organism evidence="3 4">
    <name type="scientific">Cymbomonas tetramitiformis</name>
    <dbReference type="NCBI Taxonomy" id="36881"/>
    <lineage>
        <taxon>Eukaryota</taxon>
        <taxon>Viridiplantae</taxon>
        <taxon>Chlorophyta</taxon>
        <taxon>Pyramimonadophyceae</taxon>
        <taxon>Pyramimonadales</taxon>
        <taxon>Pyramimonadaceae</taxon>
        <taxon>Cymbomonas</taxon>
    </lineage>
</organism>
<accession>A0AAE0GYQ0</accession>
<dbReference type="InterPro" id="IPR029044">
    <property type="entry name" value="Nucleotide-diphossugar_trans"/>
</dbReference>
<dbReference type="EMBL" id="LGRX02001134">
    <property type="protein sequence ID" value="KAK3286769.1"/>
    <property type="molecule type" value="Genomic_DNA"/>
</dbReference>
<dbReference type="InterPro" id="IPR050587">
    <property type="entry name" value="GNT1/Glycosyltrans_8"/>
</dbReference>
<feature type="chain" id="PRO_5041974337" evidence="2">
    <location>
        <begin position="25"/>
        <end position="363"/>
    </location>
</feature>
<feature type="signal peptide" evidence="2">
    <location>
        <begin position="1"/>
        <end position="24"/>
    </location>
</feature>
<keyword evidence="2" id="KW-0732">Signal</keyword>
<feature type="region of interest" description="Disordered" evidence="1">
    <location>
        <begin position="33"/>
        <end position="62"/>
    </location>
</feature>
<dbReference type="Proteomes" id="UP001190700">
    <property type="component" value="Unassembled WGS sequence"/>
</dbReference>
<dbReference type="SUPFAM" id="SSF53448">
    <property type="entry name" value="Nucleotide-diphospho-sugar transferases"/>
    <property type="match status" value="1"/>
</dbReference>
<sequence>MHRLMRRTHRALLLCTLFFELLQCDEVDPQTCADGNDSTEDIPKSNSMQPPPPGAVTSGARPPQREAYATAVFANEDYVCGALVLATRLRQLDPEIGRSRELACIVTKEVGQEAQDALRSVGWIVYERELTPHPIPLETRLKLSSAESFEWVYTKLQAWTLPYDKVIMMDSDLLPQPALNIPSLFAKKQLSADINHPSQPQWFNSGLMVIQPRNKTFEEMAASRFSLKSYDMGDQGFLNNFFAGIWKKLHANVIFTSDAVVHANNWKKQQMNSGDITARLREFGGLHYFGFKPWTCAARCANAGRLCSLDGQQRNVMRIAKRYMSWMLPEANFLWWEAAAELPEELLAICATKEKFHCPIPIV</sequence>
<evidence type="ECO:0000313" key="3">
    <source>
        <dbReference type="EMBL" id="KAK3286769.1"/>
    </source>
</evidence>
<protein>
    <submittedName>
        <fullName evidence="3">Uncharacterized protein</fullName>
    </submittedName>
</protein>
<keyword evidence="4" id="KW-1185">Reference proteome</keyword>
<reference evidence="3 4" key="1">
    <citation type="journal article" date="2015" name="Genome Biol. Evol.">
        <title>Comparative Genomics of a Bacterivorous Green Alga Reveals Evolutionary Causalities and Consequences of Phago-Mixotrophic Mode of Nutrition.</title>
        <authorList>
            <person name="Burns J.A."/>
            <person name="Paasch A."/>
            <person name="Narechania A."/>
            <person name="Kim E."/>
        </authorList>
    </citation>
    <scope>NUCLEOTIDE SEQUENCE [LARGE SCALE GENOMIC DNA]</scope>
    <source>
        <strain evidence="3 4">PLY_AMNH</strain>
    </source>
</reference>
<dbReference type="PANTHER" id="PTHR11183">
    <property type="entry name" value="GLYCOGENIN SUBFAMILY MEMBER"/>
    <property type="match status" value="1"/>
</dbReference>
<comment type="caution">
    <text evidence="3">The sequence shown here is derived from an EMBL/GenBank/DDBJ whole genome shotgun (WGS) entry which is preliminary data.</text>
</comment>
<evidence type="ECO:0000256" key="1">
    <source>
        <dbReference type="SAM" id="MobiDB-lite"/>
    </source>
</evidence>
<name>A0AAE0GYQ0_9CHLO</name>
<evidence type="ECO:0000313" key="4">
    <source>
        <dbReference type="Proteomes" id="UP001190700"/>
    </source>
</evidence>
<gene>
    <name evidence="3" type="ORF">CYMTET_5690</name>
</gene>